<keyword evidence="2" id="KW-0238">DNA-binding</keyword>
<dbReference type="InterPro" id="IPR000524">
    <property type="entry name" value="Tscrpt_reg_HTH_GntR"/>
</dbReference>
<dbReference type="InterPro" id="IPR028978">
    <property type="entry name" value="Chorismate_lyase_/UTRA_dom_sf"/>
</dbReference>
<dbReference type="InterPro" id="IPR036390">
    <property type="entry name" value="WH_DNA-bd_sf"/>
</dbReference>
<proteinExistence type="predicted"/>
<sequence>MNQIRSDHRPLYQLVIDHMKQLKASGEWTAGTRLPSENELAKRFGVSRATLREALRILEEEGFIIRKHGIGTFIAEKQVFKGGIEQLFSVTEWIRRTGYTPGTSGFSMRIIQATDEWRERFDMEDLRFLYEITRIRTANEQPVVFCRDIVPVPYLTEEWKEKYESLLEALTNISGIEIRYAIADILPVAYDPEVSPLLQLTQGETMLLLEQLHYDAADRPIIFSTNYFRADKFHFHVMRKRQ</sequence>
<dbReference type="GO" id="GO:0045892">
    <property type="term" value="P:negative regulation of DNA-templated transcription"/>
    <property type="evidence" value="ECO:0007669"/>
    <property type="project" value="TreeGrafter"/>
</dbReference>
<dbReference type="SUPFAM" id="SSF46785">
    <property type="entry name" value="Winged helix' DNA-binding domain"/>
    <property type="match status" value="1"/>
</dbReference>
<dbReference type="PROSITE" id="PS50949">
    <property type="entry name" value="HTH_GNTR"/>
    <property type="match status" value="1"/>
</dbReference>
<dbReference type="PANTHER" id="PTHR44846:SF17">
    <property type="entry name" value="GNTR-FAMILY TRANSCRIPTIONAL REGULATOR"/>
    <property type="match status" value="1"/>
</dbReference>
<feature type="domain" description="HTH gntR-type" evidence="4">
    <location>
        <begin position="9"/>
        <end position="77"/>
    </location>
</feature>
<protein>
    <submittedName>
        <fullName evidence="5">HTH-type transcriptional regulator YmfC</fullName>
    </submittedName>
</protein>
<accession>A0AAV4LJ56</accession>
<evidence type="ECO:0000256" key="1">
    <source>
        <dbReference type="ARBA" id="ARBA00023015"/>
    </source>
</evidence>
<dbReference type="GO" id="GO:0003700">
    <property type="term" value="F:DNA-binding transcription factor activity"/>
    <property type="evidence" value="ECO:0007669"/>
    <property type="project" value="InterPro"/>
</dbReference>
<keyword evidence="1" id="KW-0805">Transcription regulation</keyword>
<dbReference type="GO" id="GO:0003677">
    <property type="term" value="F:DNA binding"/>
    <property type="evidence" value="ECO:0007669"/>
    <property type="project" value="UniProtKB-KW"/>
</dbReference>
<gene>
    <name evidence="5" type="primary">ymfC</name>
    <name evidence="5" type="ORF">DNHGIG_34130</name>
</gene>
<keyword evidence="6" id="KW-1185">Reference proteome</keyword>
<organism evidence="5 6">
    <name type="scientific">Collibacillus ludicampi</name>
    <dbReference type="NCBI Taxonomy" id="2771369"/>
    <lineage>
        <taxon>Bacteria</taxon>
        <taxon>Bacillati</taxon>
        <taxon>Bacillota</taxon>
        <taxon>Bacilli</taxon>
        <taxon>Bacillales</taxon>
        <taxon>Alicyclobacillaceae</taxon>
        <taxon>Collibacillus</taxon>
    </lineage>
</organism>
<reference evidence="5" key="1">
    <citation type="journal article" date="2023" name="Int. J. Syst. Evol. Microbiol.">
        <title>Collibacillus ludicampi gen. nov., sp. nov., a new soil bacterium of the family Alicyclobacillaceae.</title>
        <authorList>
            <person name="Jojima T."/>
            <person name="Ioku Y."/>
            <person name="Fukuta Y."/>
            <person name="Shirasaka N."/>
            <person name="Matsumura Y."/>
            <person name="Mori M."/>
        </authorList>
    </citation>
    <scope>NUCLEOTIDE SEQUENCE</scope>
    <source>
        <strain evidence="5">TP075</strain>
    </source>
</reference>
<dbReference type="SMART" id="SM00866">
    <property type="entry name" value="UTRA"/>
    <property type="match status" value="1"/>
</dbReference>
<evidence type="ECO:0000313" key="6">
    <source>
        <dbReference type="Proteomes" id="UP001057291"/>
    </source>
</evidence>
<evidence type="ECO:0000256" key="3">
    <source>
        <dbReference type="ARBA" id="ARBA00023163"/>
    </source>
</evidence>
<comment type="caution">
    <text evidence="5">The sequence shown here is derived from an EMBL/GenBank/DDBJ whole genome shotgun (WGS) entry which is preliminary data.</text>
</comment>
<dbReference type="Proteomes" id="UP001057291">
    <property type="component" value="Unassembled WGS sequence"/>
</dbReference>
<dbReference type="RefSeq" id="WP_282200797.1">
    <property type="nucleotide sequence ID" value="NZ_BOQE01000001.1"/>
</dbReference>
<evidence type="ECO:0000256" key="2">
    <source>
        <dbReference type="ARBA" id="ARBA00023125"/>
    </source>
</evidence>
<keyword evidence="3" id="KW-0804">Transcription</keyword>
<dbReference type="EMBL" id="BOQE01000001">
    <property type="protein sequence ID" value="GIM47864.1"/>
    <property type="molecule type" value="Genomic_DNA"/>
</dbReference>
<dbReference type="InterPro" id="IPR050679">
    <property type="entry name" value="Bact_HTH_transcr_reg"/>
</dbReference>
<dbReference type="Gene3D" id="3.40.1410.10">
    <property type="entry name" value="Chorismate lyase-like"/>
    <property type="match status" value="1"/>
</dbReference>
<dbReference type="Pfam" id="PF00392">
    <property type="entry name" value="GntR"/>
    <property type="match status" value="1"/>
</dbReference>
<name>A0AAV4LJ56_9BACL</name>
<dbReference type="SUPFAM" id="SSF64288">
    <property type="entry name" value="Chorismate lyase-like"/>
    <property type="match status" value="1"/>
</dbReference>
<dbReference type="PRINTS" id="PR00035">
    <property type="entry name" value="HTHGNTR"/>
</dbReference>
<dbReference type="Pfam" id="PF07702">
    <property type="entry name" value="UTRA"/>
    <property type="match status" value="1"/>
</dbReference>
<dbReference type="AlphaFoldDB" id="A0AAV4LJ56"/>
<dbReference type="InterPro" id="IPR036388">
    <property type="entry name" value="WH-like_DNA-bd_sf"/>
</dbReference>
<dbReference type="CDD" id="cd07377">
    <property type="entry name" value="WHTH_GntR"/>
    <property type="match status" value="1"/>
</dbReference>
<dbReference type="SMART" id="SM00345">
    <property type="entry name" value="HTH_GNTR"/>
    <property type="match status" value="1"/>
</dbReference>
<evidence type="ECO:0000313" key="5">
    <source>
        <dbReference type="EMBL" id="GIM47864.1"/>
    </source>
</evidence>
<dbReference type="InterPro" id="IPR011663">
    <property type="entry name" value="UTRA"/>
</dbReference>
<evidence type="ECO:0000259" key="4">
    <source>
        <dbReference type="PROSITE" id="PS50949"/>
    </source>
</evidence>
<dbReference type="Gene3D" id="1.10.10.10">
    <property type="entry name" value="Winged helix-like DNA-binding domain superfamily/Winged helix DNA-binding domain"/>
    <property type="match status" value="1"/>
</dbReference>
<dbReference type="PANTHER" id="PTHR44846">
    <property type="entry name" value="MANNOSYL-D-GLYCERATE TRANSPORT/METABOLISM SYSTEM REPRESSOR MNGR-RELATED"/>
    <property type="match status" value="1"/>
</dbReference>